<organism evidence="3 4">
    <name type="scientific">Candidatus Fimimonas merdipullorum</name>
    <dbReference type="NCBI Taxonomy" id="2840822"/>
    <lineage>
        <taxon>Bacteria</taxon>
        <taxon>Pseudomonadati</taxon>
        <taxon>Myxococcota</taxon>
        <taxon>Myxococcia</taxon>
        <taxon>Myxococcales</taxon>
        <taxon>Cystobacterineae</taxon>
        <taxon>Myxococcaceae</taxon>
        <taxon>Myxococcaceae incertae sedis</taxon>
        <taxon>Candidatus Fimimonas</taxon>
    </lineage>
</organism>
<dbReference type="Proteomes" id="UP000886852">
    <property type="component" value="Unassembled WGS sequence"/>
</dbReference>
<dbReference type="PANTHER" id="PTHR42687">
    <property type="entry name" value="L-THREONINE 3-DEHYDROGENASE"/>
    <property type="match status" value="1"/>
</dbReference>
<evidence type="ECO:0000256" key="1">
    <source>
        <dbReference type="ARBA" id="ARBA00007637"/>
    </source>
</evidence>
<dbReference type="EMBL" id="DVOC01000046">
    <property type="protein sequence ID" value="HIU90907.1"/>
    <property type="molecule type" value="Genomic_DNA"/>
</dbReference>
<reference evidence="3" key="1">
    <citation type="submission" date="2020-10" db="EMBL/GenBank/DDBJ databases">
        <authorList>
            <person name="Gilroy R."/>
        </authorList>
    </citation>
    <scope>NUCLEOTIDE SEQUENCE</scope>
    <source>
        <strain evidence="3">ChiHjej12B11-7776</strain>
    </source>
</reference>
<reference evidence="3" key="2">
    <citation type="journal article" date="2021" name="PeerJ">
        <title>Extensive microbial diversity within the chicken gut microbiome revealed by metagenomics and culture.</title>
        <authorList>
            <person name="Gilroy R."/>
            <person name="Ravi A."/>
            <person name="Getino M."/>
            <person name="Pursley I."/>
            <person name="Horton D.L."/>
            <person name="Alikhan N.F."/>
            <person name="Baker D."/>
            <person name="Gharbi K."/>
            <person name="Hall N."/>
            <person name="Watson M."/>
            <person name="Adriaenssens E.M."/>
            <person name="Foster-Nyarko E."/>
            <person name="Jarju S."/>
            <person name="Secka A."/>
            <person name="Antonio M."/>
            <person name="Oren A."/>
            <person name="Chaudhuri R.R."/>
            <person name="La Ragione R."/>
            <person name="Hildebrand F."/>
            <person name="Pallen M.J."/>
        </authorList>
    </citation>
    <scope>NUCLEOTIDE SEQUENCE</scope>
    <source>
        <strain evidence="3">ChiHjej12B11-7776</strain>
    </source>
</reference>
<accession>A0A9D1MXB6</accession>
<dbReference type="AlphaFoldDB" id="A0A9D1MXB6"/>
<dbReference type="InterPro" id="IPR001509">
    <property type="entry name" value="Epimerase_deHydtase"/>
</dbReference>
<name>A0A9D1MXB6_9BACT</name>
<dbReference type="InterPro" id="IPR051225">
    <property type="entry name" value="NAD(P)_epim/dehydratase"/>
</dbReference>
<dbReference type="Gene3D" id="3.40.50.720">
    <property type="entry name" value="NAD(P)-binding Rossmann-like Domain"/>
    <property type="match status" value="1"/>
</dbReference>
<evidence type="ECO:0000313" key="3">
    <source>
        <dbReference type="EMBL" id="HIU90907.1"/>
    </source>
</evidence>
<evidence type="ECO:0000259" key="2">
    <source>
        <dbReference type="Pfam" id="PF01370"/>
    </source>
</evidence>
<comment type="similarity">
    <text evidence="1">Belongs to the NAD(P)-dependent epimerase/dehydratase family.</text>
</comment>
<sequence>MSVNVALTGATGNMGRASLDFLSREENVGKIYCLCQISSKKAADKLKKQYGDKIEFVFGDMADEAVCAKLVQNAQYVVHMAAVIPPKSDRNPALAEKVNFRGTQCLVDAVAALRDQPKFIHISTMALYGDRNYKHLFGRVGDPLMPSPYDPYAMSKLVAERYVLESSLQKWVVIRQTAMLHYNMLSANLSDGLMFHTCYNAPLEWVTSTDSGRLIANIIKQDSQCEQPDFWHKVFNLGGGEGGRNTGYEVFEGGFRIIGGSTEKFLKPNWNALRNFHGLWFSDSYILEDMFRFRRDTLDGFWQQIAKRHPYYKLGKILPPKLISAMLIKPLLKDPNAPTYWEANGDEGRVFASFGDTSPRKLSSDWKQFPLLCKGVAPDGTKVDYAQLKKDESATFLSHGYDESKRDGEIDVNDLKQAAAFRGGELLTVDFKKGDLYRKLQWRCHDGHVFTATAYTVLKTGHWCPECVKPYVWDYDRLSKDNPFYAQVWYDAHGREENKKYSLDENYKTRFEQCEQ</sequence>
<dbReference type="Pfam" id="PF01370">
    <property type="entry name" value="Epimerase"/>
    <property type="match status" value="1"/>
</dbReference>
<dbReference type="InterPro" id="IPR036291">
    <property type="entry name" value="NAD(P)-bd_dom_sf"/>
</dbReference>
<feature type="domain" description="NAD-dependent epimerase/dehydratase" evidence="2">
    <location>
        <begin position="6"/>
        <end position="169"/>
    </location>
</feature>
<gene>
    <name evidence="3" type="ORF">IAC72_02690</name>
</gene>
<dbReference type="SUPFAM" id="SSF51735">
    <property type="entry name" value="NAD(P)-binding Rossmann-fold domains"/>
    <property type="match status" value="1"/>
</dbReference>
<dbReference type="GO" id="GO:0008743">
    <property type="term" value="F:L-threonine 3-dehydrogenase activity"/>
    <property type="evidence" value="ECO:0007669"/>
    <property type="project" value="TreeGrafter"/>
</dbReference>
<protein>
    <submittedName>
        <fullName evidence="3">NAD(P)-dependent oxidoreductase</fullName>
    </submittedName>
</protein>
<proteinExistence type="inferred from homology"/>
<evidence type="ECO:0000313" key="4">
    <source>
        <dbReference type="Proteomes" id="UP000886852"/>
    </source>
</evidence>
<comment type="caution">
    <text evidence="3">The sequence shown here is derived from an EMBL/GenBank/DDBJ whole genome shotgun (WGS) entry which is preliminary data.</text>
</comment>
<dbReference type="PANTHER" id="PTHR42687:SF1">
    <property type="entry name" value="L-THREONINE 3-DEHYDROGENASE, MITOCHONDRIAL"/>
    <property type="match status" value="1"/>
</dbReference>
<dbReference type="GO" id="GO:0006567">
    <property type="term" value="P:L-threonine catabolic process"/>
    <property type="evidence" value="ECO:0007669"/>
    <property type="project" value="TreeGrafter"/>
</dbReference>